<dbReference type="Proteomes" id="UP001438707">
    <property type="component" value="Unassembled WGS sequence"/>
</dbReference>
<sequence>MRLHRENVCPDHLLTDRAAYISYLESQLEHVTSACMTVASFEERLEAATASQRSLTMKVTDISTMADKTHGVANELKSTHGPAIDSLEARMSRLEASAYPLSQGQRRIASGEDAQEPHDGHLSKTADAAGHQDEANVFAKWTPAQEHLVQAKLLEMQNSNDSIVGQRLSRLEAAAAETAAVHEAMQAAVCRQRLEATCQAFRVGMHSLADERLRLSTASDAVTPPDQRAQAAQTRLTVVAYEADRAARRGLRALSHAERRLQALAAQLPTSSWNHQAPTQPRPPQPTAHPAAPHPLFQTSPQRHPSAGPGAANSDAIWQAPQFHHYPPHAPHLPHLNAAAGLPPTASPPACQPSPSPFHAQNCCHHQQHPSTGPSLSGWLGPAGNVGGPAANKDSPPAAGSLQRGDCHAAVDVQQGPSSQGQQQRQEIEANLAEQTQAVEGILQGVQASFAALHEAMAETARQQESVRQEQAQMREQEQLRVRKCGDATPAASAGRGRSIISLSELDARSAGAADVDRPTASSLGKLRRSSSPGGGLSPAARAVPKRPWGSPPPALTRSSTMAASGKGQKLRQPTPRRVKTAASLVENGPRRERLKQLYADLKALDEESVAAGSVH</sequence>
<feature type="compositionally biased region" description="Low complexity" evidence="1">
    <location>
        <begin position="333"/>
        <end position="344"/>
    </location>
</feature>
<protein>
    <submittedName>
        <fullName evidence="2">Uncharacterized protein</fullName>
    </submittedName>
</protein>
<gene>
    <name evidence="2" type="ORF">WJX74_010817</name>
</gene>
<dbReference type="AlphaFoldDB" id="A0AAW1SBZ9"/>
<feature type="compositionally biased region" description="Basic and acidic residues" evidence="1">
    <location>
        <begin position="115"/>
        <end position="128"/>
    </location>
</feature>
<dbReference type="EMBL" id="JALJOS010000002">
    <property type="protein sequence ID" value="KAK9843351.1"/>
    <property type="molecule type" value="Genomic_DNA"/>
</dbReference>
<comment type="caution">
    <text evidence="2">The sequence shown here is derived from an EMBL/GenBank/DDBJ whole genome shotgun (WGS) entry which is preliminary data.</text>
</comment>
<accession>A0AAW1SBZ9</accession>
<feature type="region of interest" description="Disordered" evidence="1">
    <location>
        <begin position="269"/>
        <end position="405"/>
    </location>
</feature>
<organism evidence="2 3">
    <name type="scientific">Apatococcus lobatus</name>
    <dbReference type="NCBI Taxonomy" id="904363"/>
    <lineage>
        <taxon>Eukaryota</taxon>
        <taxon>Viridiplantae</taxon>
        <taxon>Chlorophyta</taxon>
        <taxon>core chlorophytes</taxon>
        <taxon>Trebouxiophyceae</taxon>
        <taxon>Chlorellales</taxon>
        <taxon>Chlorellaceae</taxon>
        <taxon>Apatococcus</taxon>
    </lineage>
</organism>
<evidence type="ECO:0000313" key="2">
    <source>
        <dbReference type="EMBL" id="KAK9843351.1"/>
    </source>
</evidence>
<proteinExistence type="predicted"/>
<keyword evidence="3" id="KW-1185">Reference proteome</keyword>
<evidence type="ECO:0000256" key="1">
    <source>
        <dbReference type="SAM" id="MobiDB-lite"/>
    </source>
</evidence>
<feature type="compositionally biased region" description="Basic and acidic residues" evidence="1">
    <location>
        <begin position="465"/>
        <end position="480"/>
    </location>
</feature>
<reference evidence="2 3" key="1">
    <citation type="journal article" date="2024" name="Nat. Commun.">
        <title>Phylogenomics reveals the evolutionary origins of lichenization in chlorophyte algae.</title>
        <authorList>
            <person name="Puginier C."/>
            <person name="Libourel C."/>
            <person name="Otte J."/>
            <person name="Skaloud P."/>
            <person name="Haon M."/>
            <person name="Grisel S."/>
            <person name="Petersen M."/>
            <person name="Berrin J.G."/>
            <person name="Delaux P.M."/>
            <person name="Dal Grande F."/>
            <person name="Keller J."/>
        </authorList>
    </citation>
    <scope>NUCLEOTIDE SEQUENCE [LARGE SCALE GENOMIC DNA]</scope>
    <source>
        <strain evidence="2 3">SAG 2145</strain>
    </source>
</reference>
<feature type="region of interest" description="Disordered" evidence="1">
    <location>
        <begin position="508"/>
        <end position="590"/>
    </location>
</feature>
<feature type="region of interest" description="Disordered" evidence="1">
    <location>
        <begin position="461"/>
        <end position="480"/>
    </location>
</feature>
<name>A0AAW1SBZ9_9CHLO</name>
<feature type="region of interest" description="Disordered" evidence="1">
    <location>
        <begin position="100"/>
        <end position="128"/>
    </location>
</feature>
<evidence type="ECO:0000313" key="3">
    <source>
        <dbReference type="Proteomes" id="UP001438707"/>
    </source>
</evidence>
<feature type="compositionally biased region" description="Pro residues" evidence="1">
    <location>
        <begin position="345"/>
        <end position="356"/>
    </location>
</feature>